<evidence type="ECO:0000313" key="10">
    <source>
        <dbReference type="EMBL" id="MDQ2065896.1"/>
    </source>
</evidence>
<dbReference type="Pfam" id="PF00528">
    <property type="entry name" value="BPD_transp_1"/>
    <property type="match status" value="1"/>
</dbReference>
<accession>A0ABU0VVX5</accession>
<gene>
    <name evidence="10" type="ORF">Q9295_05905</name>
</gene>
<dbReference type="EMBL" id="JAVDBT010000004">
    <property type="protein sequence ID" value="MDQ2065896.1"/>
    <property type="molecule type" value="Genomic_DNA"/>
</dbReference>
<evidence type="ECO:0000256" key="7">
    <source>
        <dbReference type="ARBA" id="ARBA00023136"/>
    </source>
</evidence>
<keyword evidence="3" id="KW-1003">Cell membrane</keyword>
<feature type="transmembrane region" description="Helical" evidence="8">
    <location>
        <begin position="69"/>
        <end position="93"/>
    </location>
</feature>
<dbReference type="SUPFAM" id="SSF161098">
    <property type="entry name" value="MetI-like"/>
    <property type="match status" value="1"/>
</dbReference>
<evidence type="ECO:0000256" key="6">
    <source>
        <dbReference type="ARBA" id="ARBA00022989"/>
    </source>
</evidence>
<evidence type="ECO:0000256" key="2">
    <source>
        <dbReference type="ARBA" id="ARBA00022448"/>
    </source>
</evidence>
<dbReference type="PANTHER" id="PTHR43357:SF4">
    <property type="entry name" value="INNER MEMBRANE ABC TRANSPORTER PERMEASE PROTEIN YDCV"/>
    <property type="match status" value="1"/>
</dbReference>
<evidence type="ECO:0000256" key="5">
    <source>
        <dbReference type="ARBA" id="ARBA00022692"/>
    </source>
</evidence>
<feature type="transmembrane region" description="Helical" evidence="8">
    <location>
        <begin position="100"/>
        <end position="125"/>
    </location>
</feature>
<feature type="transmembrane region" description="Helical" evidence="8">
    <location>
        <begin position="137"/>
        <end position="160"/>
    </location>
</feature>
<dbReference type="PANTHER" id="PTHR43357">
    <property type="entry name" value="INNER MEMBRANE ABC TRANSPORTER PERMEASE PROTEIN YDCV"/>
    <property type="match status" value="1"/>
</dbReference>
<sequence>MRAEFWRIRIARILTGLVLAYLLAPLLVILPMSLTSGSNLTLPGPGWSWRWYELVLSDPRWLDALGNSLIVGLGSTLLAVLLATPAAVALAWGKFPGRQFALALIATPLVLPIVILAVASFSFYASAGLLGSRLGLILAHAGLSAPVVLITILASLRGFDLGLMRAAASLGAPPLTAFRRVLLPLVAPGVLAGAIIAFVISFDEVVIASYLTTAEQRTLPRVIFSGLRESISPAIAAAAVLLILASTLLLCLAAALQRPKDR</sequence>
<feature type="transmembrane region" description="Helical" evidence="8">
    <location>
        <begin position="234"/>
        <end position="256"/>
    </location>
</feature>
<dbReference type="PROSITE" id="PS50928">
    <property type="entry name" value="ABC_TM1"/>
    <property type="match status" value="1"/>
</dbReference>
<dbReference type="Proteomes" id="UP001239680">
    <property type="component" value="Unassembled WGS sequence"/>
</dbReference>
<dbReference type="RefSeq" id="WP_306679580.1">
    <property type="nucleotide sequence ID" value="NZ_JAVDBT010000004.1"/>
</dbReference>
<evidence type="ECO:0000256" key="8">
    <source>
        <dbReference type="RuleBase" id="RU363032"/>
    </source>
</evidence>
<keyword evidence="11" id="KW-1185">Reference proteome</keyword>
<dbReference type="InterPro" id="IPR035906">
    <property type="entry name" value="MetI-like_sf"/>
</dbReference>
<dbReference type="CDD" id="cd06261">
    <property type="entry name" value="TM_PBP2"/>
    <property type="match status" value="1"/>
</dbReference>
<evidence type="ECO:0000259" key="9">
    <source>
        <dbReference type="PROSITE" id="PS50928"/>
    </source>
</evidence>
<reference evidence="10 11" key="1">
    <citation type="submission" date="2023-08" db="EMBL/GenBank/DDBJ databases">
        <title>Characterization of two Paracoccaceae strains isolated from Phycosphere and proposal of Xinfangfangia lacusdiani sp. nov.</title>
        <authorList>
            <person name="Deng Y."/>
            <person name="Zhang Y.Q."/>
        </authorList>
    </citation>
    <scope>NUCLEOTIDE SEQUENCE [LARGE SCALE GENOMIC DNA]</scope>
    <source>
        <strain evidence="10 11">CPCC 101601</strain>
    </source>
</reference>
<comment type="caution">
    <text evidence="10">The sequence shown here is derived from an EMBL/GenBank/DDBJ whole genome shotgun (WGS) entry which is preliminary data.</text>
</comment>
<comment type="subcellular location">
    <subcellularLocation>
        <location evidence="1">Cell inner membrane</location>
        <topology evidence="1">Multi-pass membrane protein</topology>
    </subcellularLocation>
    <subcellularLocation>
        <location evidence="8">Cell membrane</location>
        <topology evidence="8">Multi-pass membrane protein</topology>
    </subcellularLocation>
</comment>
<keyword evidence="2 8" id="KW-0813">Transport</keyword>
<keyword evidence="6 8" id="KW-1133">Transmembrane helix</keyword>
<evidence type="ECO:0000313" key="11">
    <source>
        <dbReference type="Proteomes" id="UP001239680"/>
    </source>
</evidence>
<dbReference type="Gene3D" id="1.10.3720.10">
    <property type="entry name" value="MetI-like"/>
    <property type="match status" value="1"/>
</dbReference>
<feature type="transmembrane region" description="Helical" evidence="8">
    <location>
        <begin position="12"/>
        <end position="34"/>
    </location>
</feature>
<protein>
    <submittedName>
        <fullName evidence="10">ABC transporter permease</fullName>
    </submittedName>
</protein>
<feature type="domain" description="ABC transmembrane type-1" evidence="9">
    <location>
        <begin position="65"/>
        <end position="253"/>
    </location>
</feature>
<evidence type="ECO:0000256" key="4">
    <source>
        <dbReference type="ARBA" id="ARBA00022519"/>
    </source>
</evidence>
<name>A0ABU0VVX5_9RHOB</name>
<proteinExistence type="inferred from homology"/>
<keyword evidence="5 8" id="KW-0812">Transmembrane</keyword>
<evidence type="ECO:0000256" key="1">
    <source>
        <dbReference type="ARBA" id="ARBA00004429"/>
    </source>
</evidence>
<feature type="transmembrane region" description="Helical" evidence="8">
    <location>
        <begin position="181"/>
        <end position="202"/>
    </location>
</feature>
<keyword evidence="4" id="KW-0997">Cell inner membrane</keyword>
<comment type="similarity">
    <text evidence="8">Belongs to the binding-protein-dependent transport system permease family.</text>
</comment>
<evidence type="ECO:0000256" key="3">
    <source>
        <dbReference type="ARBA" id="ARBA00022475"/>
    </source>
</evidence>
<organism evidence="10 11">
    <name type="scientific">Pseudogemmobacter lacusdianii</name>
    <dbReference type="NCBI Taxonomy" id="3069608"/>
    <lineage>
        <taxon>Bacteria</taxon>
        <taxon>Pseudomonadati</taxon>
        <taxon>Pseudomonadota</taxon>
        <taxon>Alphaproteobacteria</taxon>
        <taxon>Rhodobacterales</taxon>
        <taxon>Paracoccaceae</taxon>
        <taxon>Pseudogemmobacter</taxon>
    </lineage>
</organism>
<keyword evidence="7 8" id="KW-0472">Membrane</keyword>
<dbReference type="InterPro" id="IPR000515">
    <property type="entry name" value="MetI-like"/>
</dbReference>